<dbReference type="Proteomes" id="UP001564626">
    <property type="component" value="Unassembled WGS sequence"/>
</dbReference>
<dbReference type="SUPFAM" id="SSF109854">
    <property type="entry name" value="DinB/YfiT-like putative metalloenzymes"/>
    <property type="match status" value="1"/>
</dbReference>
<dbReference type="Pfam" id="PF11716">
    <property type="entry name" value="MDMPI_N"/>
    <property type="match status" value="1"/>
</dbReference>
<dbReference type="InterPro" id="IPR024344">
    <property type="entry name" value="MDMPI_metal-binding"/>
</dbReference>
<dbReference type="InterPro" id="IPR017517">
    <property type="entry name" value="Maleyloyr_isom"/>
</dbReference>
<protein>
    <submittedName>
        <fullName evidence="2">TIGR03086 family metal-binding protein</fullName>
    </submittedName>
</protein>
<feature type="domain" description="Mycothiol-dependent maleylpyruvate isomerase metal-binding" evidence="1">
    <location>
        <begin position="5"/>
        <end position="128"/>
    </location>
</feature>
<evidence type="ECO:0000259" key="1">
    <source>
        <dbReference type="Pfam" id="PF11716"/>
    </source>
</evidence>
<reference evidence="2 3" key="1">
    <citation type="submission" date="2024-08" db="EMBL/GenBank/DDBJ databases">
        <title>Genome mining of Saccharopolyspora cebuensis PGLac3 from Nigerian medicinal plant.</title>
        <authorList>
            <person name="Ezeobiora C.E."/>
            <person name="Igbokwe N.H."/>
            <person name="Amin D.H."/>
            <person name="Mendie U.E."/>
        </authorList>
    </citation>
    <scope>NUCLEOTIDE SEQUENCE [LARGE SCALE GENOMIC DNA]</scope>
    <source>
        <strain evidence="2 3">PGLac3</strain>
    </source>
</reference>
<organism evidence="2 3">
    <name type="scientific">Saccharopolyspora cebuensis</name>
    <dbReference type="NCBI Taxonomy" id="418759"/>
    <lineage>
        <taxon>Bacteria</taxon>
        <taxon>Bacillati</taxon>
        <taxon>Actinomycetota</taxon>
        <taxon>Actinomycetes</taxon>
        <taxon>Pseudonocardiales</taxon>
        <taxon>Pseudonocardiaceae</taxon>
        <taxon>Saccharopolyspora</taxon>
    </lineage>
</organism>
<sequence length="196" mass="20591">MLDLEPAAVRLRALVPDATGRLTAPTPCAGTSVGDLLDHIMALALAFRYAADKTDTEIVKRPPPEPSVSRLDPSWPSLLPERLDALVAAWREPAAWEGTTWAGGQNFPAAEAGAVALDELVLHGWDLAKALGRGYQVDPASAEAVHAFASAVPDDPEARAGLFGPVVPVPADAPLFDRALGLAGRNPAWTPPDREG</sequence>
<comment type="caution">
    <text evidence="2">The sequence shown here is derived from an EMBL/GenBank/DDBJ whole genome shotgun (WGS) entry which is preliminary data.</text>
</comment>
<name>A0ABV4CIA7_9PSEU</name>
<evidence type="ECO:0000313" key="2">
    <source>
        <dbReference type="EMBL" id="MEY8039581.1"/>
    </source>
</evidence>
<dbReference type="EMBL" id="JBGEHV010000012">
    <property type="protein sequence ID" value="MEY8039581.1"/>
    <property type="molecule type" value="Genomic_DNA"/>
</dbReference>
<dbReference type="NCBIfam" id="TIGR03083">
    <property type="entry name" value="maleylpyruvate isomerase family mycothiol-dependent enzyme"/>
    <property type="match status" value="1"/>
</dbReference>
<evidence type="ECO:0000313" key="3">
    <source>
        <dbReference type="Proteomes" id="UP001564626"/>
    </source>
</evidence>
<dbReference type="Gene3D" id="1.20.120.450">
    <property type="entry name" value="dinb family like domain"/>
    <property type="match status" value="1"/>
</dbReference>
<accession>A0ABV4CIA7</accession>
<proteinExistence type="predicted"/>
<dbReference type="InterPro" id="IPR017520">
    <property type="entry name" value="CHP03086"/>
</dbReference>
<keyword evidence="3" id="KW-1185">Reference proteome</keyword>
<dbReference type="InterPro" id="IPR034660">
    <property type="entry name" value="DinB/YfiT-like"/>
</dbReference>
<dbReference type="RefSeq" id="WP_345359485.1">
    <property type="nucleotide sequence ID" value="NZ_BAABII010000004.1"/>
</dbReference>
<gene>
    <name evidence="2" type="ORF">AB8O55_09250</name>
</gene>
<dbReference type="NCBIfam" id="TIGR03086">
    <property type="entry name" value="TIGR03086 family metal-binding protein"/>
    <property type="match status" value="1"/>
</dbReference>